<evidence type="ECO:0000313" key="7">
    <source>
        <dbReference type="Proteomes" id="UP000434850"/>
    </source>
</evidence>
<dbReference type="FunFam" id="3.40.50.300:FF:001025">
    <property type="entry name" value="ATPase family, AAA domain-containing 2B"/>
    <property type="match status" value="1"/>
</dbReference>
<dbReference type="OrthoDB" id="9809379at2"/>
<dbReference type="InterPro" id="IPR041569">
    <property type="entry name" value="AAA_lid_3"/>
</dbReference>
<dbReference type="InterPro" id="IPR003593">
    <property type="entry name" value="AAA+_ATPase"/>
</dbReference>
<dbReference type="Gene3D" id="1.10.8.60">
    <property type="match status" value="1"/>
</dbReference>
<dbReference type="Gene3D" id="1.25.40.10">
    <property type="entry name" value="Tetratricopeptide repeat domain"/>
    <property type="match status" value="1"/>
</dbReference>
<feature type="domain" description="AAA+ ATPase" evidence="5">
    <location>
        <begin position="186"/>
        <end position="323"/>
    </location>
</feature>
<dbReference type="AlphaFoldDB" id="A0A6I4ICN1"/>
<dbReference type="SMART" id="SM00382">
    <property type="entry name" value="AAA"/>
    <property type="match status" value="1"/>
</dbReference>
<evidence type="ECO:0000256" key="4">
    <source>
        <dbReference type="RuleBase" id="RU003651"/>
    </source>
</evidence>
<dbReference type="EMBL" id="WQLA01000003">
    <property type="protein sequence ID" value="MVN91346.1"/>
    <property type="molecule type" value="Genomic_DNA"/>
</dbReference>
<dbReference type="Proteomes" id="UP000434850">
    <property type="component" value="Unassembled WGS sequence"/>
</dbReference>
<dbReference type="Gene3D" id="3.40.50.300">
    <property type="entry name" value="P-loop containing nucleotide triphosphate hydrolases"/>
    <property type="match status" value="1"/>
</dbReference>
<sequence>MNRELLTELEKALEITPDNIILRKQVAKGYFALNDFDKAKDHLNIVLGYEPADESKLLLAKCYLKLKNYTPGIIICEELLNTNDNAELLTVYLQLLIDSGHTDDAIAHYQAFMVKYPDWHDADIERQLKIPTFEIEDEDDYNAFIEKPDINFSNVGGMDEIKDDIRIKIIEPLANPDLFKAFGKKAGGGILMYGPPGCGKTYLSKATAGEIASKFMNIGIEEVLDMWVGNSEKNLHEKFEIARSNNPCVMFFDEIDALGSKRSDLRQSAGRNLINQFLQEMDGINSKNDGVLILGATNSPWHIDSAFLRPGRFDRIIFVPPPDVSARASIIEMMLRDKPAETMDYDKIAGKTDSFSGADLKLLVELATEDKLRQSMRSGKIEKITQTDVMNAIKKVRPSTKEWFNTARNYALYSNTSGMYDDIKAYLNL</sequence>
<evidence type="ECO:0000256" key="1">
    <source>
        <dbReference type="ARBA" id="ARBA00022741"/>
    </source>
</evidence>
<dbReference type="InterPro" id="IPR011990">
    <property type="entry name" value="TPR-like_helical_dom_sf"/>
</dbReference>
<evidence type="ECO:0000256" key="3">
    <source>
        <dbReference type="ARBA" id="ARBA00023054"/>
    </source>
</evidence>
<keyword evidence="3" id="KW-0175">Coiled coil</keyword>
<gene>
    <name evidence="6" type="ORF">GO816_09455</name>
</gene>
<dbReference type="PANTHER" id="PTHR23077:SF171">
    <property type="entry name" value="NUCLEAR VALOSIN-CONTAINING PROTEIN-LIKE"/>
    <property type="match status" value="1"/>
</dbReference>
<keyword evidence="1 4" id="KW-0547">Nucleotide-binding</keyword>
<evidence type="ECO:0000259" key="5">
    <source>
        <dbReference type="SMART" id="SM00382"/>
    </source>
</evidence>
<evidence type="ECO:0000313" key="6">
    <source>
        <dbReference type="EMBL" id="MVN91346.1"/>
    </source>
</evidence>
<dbReference type="Pfam" id="PF00004">
    <property type="entry name" value="AAA"/>
    <property type="match status" value="1"/>
</dbReference>
<evidence type="ECO:0000256" key="2">
    <source>
        <dbReference type="ARBA" id="ARBA00022840"/>
    </source>
</evidence>
<dbReference type="Pfam" id="PF17862">
    <property type="entry name" value="AAA_lid_3"/>
    <property type="match status" value="1"/>
</dbReference>
<dbReference type="RefSeq" id="WP_157541575.1">
    <property type="nucleotide sequence ID" value="NZ_WQLA01000003.1"/>
</dbReference>
<name>A0A6I4ICN1_9SPHI</name>
<dbReference type="PROSITE" id="PS00674">
    <property type="entry name" value="AAA"/>
    <property type="match status" value="1"/>
</dbReference>
<dbReference type="SUPFAM" id="SSF48452">
    <property type="entry name" value="TPR-like"/>
    <property type="match status" value="1"/>
</dbReference>
<dbReference type="SUPFAM" id="SSF52540">
    <property type="entry name" value="P-loop containing nucleoside triphosphate hydrolases"/>
    <property type="match status" value="1"/>
</dbReference>
<organism evidence="6 7">
    <name type="scientific">Mucilaginibacter aquatilis</name>
    <dbReference type="NCBI Taxonomy" id="1517760"/>
    <lineage>
        <taxon>Bacteria</taxon>
        <taxon>Pseudomonadati</taxon>
        <taxon>Bacteroidota</taxon>
        <taxon>Sphingobacteriia</taxon>
        <taxon>Sphingobacteriales</taxon>
        <taxon>Sphingobacteriaceae</taxon>
        <taxon>Mucilaginibacter</taxon>
    </lineage>
</organism>
<protein>
    <submittedName>
        <fullName evidence="6">AAA family ATPase</fullName>
    </submittedName>
</protein>
<dbReference type="InterPro" id="IPR050168">
    <property type="entry name" value="AAA_ATPase_domain"/>
</dbReference>
<comment type="similarity">
    <text evidence="4">Belongs to the AAA ATPase family.</text>
</comment>
<comment type="caution">
    <text evidence="6">The sequence shown here is derived from an EMBL/GenBank/DDBJ whole genome shotgun (WGS) entry which is preliminary data.</text>
</comment>
<keyword evidence="7" id="KW-1185">Reference proteome</keyword>
<dbReference type="GO" id="GO:0005524">
    <property type="term" value="F:ATP binding"/>
    <property type="evidence" value="ECO:0007669"/>
    <property type="project" value="UniProtKB-KW"/>
</dbReference>
<keyword evidence="2 4" id="KW-0067">ATP-binding</keyword>
<dbReference type="InterPro" id="IPR003959">
    <property type="entry name" value="ATPase_AAA_core"/>
</dbReference>
<proteinExistence type="inferred from homology"/>
<dbReference type="PANTHER" id="PTHR23077">
    <property type="entry name" value="AAA-FAMILY ATPASE"/>
    <property type="match status" value="1"/>
</dbReference>
<dbReference type="InterPro" id="IPR003960">
    <property type="entry name" value="ATPase_AAA_CS"/>
</dbReference>
<dbReference type="GO" id="GO:0016887">
    <property type="term" value="F:ATP hydrolysis activity"/>
    <property type="evidence" value="ECO:0007669"/>
    <property type="project" value="InterPro"/>
</dbReference>
<accession>A0A6I4ICN1</accession>
<dbReference type="InterPro" id="IPR027417">
    <property type="entry name" value="P-loop_NTPase"/>
</dbReference>
<reference evidence="6 7" key="1">
    <citation type="submission" date="2019-12" db="EMBL/GenBank/DDBJ databases">
        <title>Mucilaginibacter sp. HME9299 genome sequencing and assembly.</title>
        <authorList>
            <person name="Kang H."/>
            <person name="Kim H."/>
            <person name="Joh K."/>
        </authorList>
    </citation>
    <scope>NUCLEOTIDE SEQUENCE [LARGE SCALE GENOMIC DNA]</scope>
    <source>
        <strain evidence="6 7">HME9299</strain>
    </source>
</reference>